<dbReference type="RefSeq" id="WP_129086904.1">
    <property type="nucleotide sequence ID" value="NZ_CP053836.1"/>
</dbReference>
<organism evidence="1 2">
    <name type="scientific">Halarcobacter ebronensis</name>
    <dbReference type="NCBI Taxonomy" id="1462615"/>
    <lineage>
        <taxon>Bacteria</taxon>
        <taxon>Pseudomonadati</taxon>
        <taxon>Campylobacterota</taxon>
        <taxon>Epsilonproteobacteria</taxon>
        <taxon>Campylobacterales</taxon>
        <taxon>Arcobacteraceae</taxon>
        <taxon>Halarcobacter</taxon>
    </lineage>
</organism>
<keyword evidence="2" id="KW-1185">Reference proteome</keyword>
<evidence type="ECO:0000313" key="2">
    <source>
        <dbReference type="Proteomes" id="UP000289758"/>
    </source>
</evidence>
<accession>A0A4Q1ANZ6</accession>
<sequence>MKKGILFFLFFYFFNSYLFAHFQLIYTQESALKNGKKIELKEVFTHPFTDEYTMDMEGVEEFYVVNKGKKTDLIKTLEPITFQGNNDKGKAYSSKYKASRMGDHLFVLVPKPYYDKISDEYIQQYTKMVLNVAGPPSDWDTELKLDAEIVPLTKPYAIWTNSNFTGIVKQKGKPVPYAKIYVEYLNRDVDTKNNKMGPSRIEAPQGSFLSLEIKANKDGEFTFSIPKAGWWGFCAKEVGAKKEYKGKKLTQDSVIWVQAKDMK</sequence>
<proteinExistence type="predicted"/>
<dbReference type="Pfam" id="PF10670">
    <property type="entry name" value="DUF4198"/>
    <property type="match status" value="1"/>
</dbReference>
<dbReference type="EMBL" id="PDKK01000004">
    <property type="protein sequence ID" value="RXK06310.1"/>
    <property type="molecule type" value="Genomic_DNA"/>
</dbReference>
<dbReference type="InterPro" id="IPR019613">
    <property type="entry name" value="DUF4198"/>
</dbReference>
<gene>
    <name evidence="1" type="ORF">CRV07_06325</name>
</gene>
<protein>
    <submittedName>
        <fullName evidence="1">Nickel transporter</fullName>
    </submittedName>
</protein>
<dbReference type="Proteomes" id="UP000289758">
    <property type="component" value="Unassembled WGS sequence"/>
</dbReference>
<dbReference type="AlphaFoldDB" id="A0A4Q1ANZ6"/>
<dbReference type="OrthoDB" id="9780723at2"/>
<comment type="caution">
    <text evidence="1">The sequence shown here is derived from an EMBL/GenBank/DDBJ whole genome shotgun (WGS) entry which is preliminary data.</text>
</comment>
<name>A0A4Q1ANZ6_9BACT</name>
<evidence type="ECO:0000313" key="1">
    <source>
        <dbReference type="EMBL" id="RXK06310.1"/>
    </source>
</evidence>
<reference evidence="1 2" key="1">
    <citation type="submission" date="2017-10" db="EMBL/GenBank/DDBJ databases">
        <title>Genomics of the genus Arcobacter.</title>
        <authorList>
            <person name="Perez-Cataluna A."/>
            <person name="Figueras M.J."/>
        </authorList>
    </citation>
    <scope>NUCLEOTIDE SEQUENCE [LARGE SCALE GENOMIC DNA]</scope>
    <source>
        <strain evidence="1 2">CECT 8441</strain>
    </source>
</reference>